<keyword evidence="1" id="KW-0812">Transmembrane</keyword>
<dbReference type="Proteomes" id="UP000244925">
    <property type="component" value="Unassembled WGS sequence"/>
</dbReference>
<accession>A0A2V1IY01</accession>
<keyword evidence="1" id="KW-0472">Membrane</keyword>
<feature type="transmembrane region" description="Helical" evidence="1">
    <location>
        <begin position="104"/>
        <end position="126"/>
    </location>
</feature>
<evidence type="ECO:0000256" key="1">
    <source>
        <dbReference type="SAM" id="Phobius"/>
    </source>
</evidence>
<sequence length="130" mass="15577">MIKRRYKFNIIDHLHYMIGQDRLHNVMPKWQFSPLDAAIAVFIMWPMLGLCLIMPNDEMQIAWLVITVSAYLYGEPRWEKSRFTPARERAYYRRYPNRKNNCSVWLLIGINIAMVMVSCSLCLWFITTIR</sequence>
<proteinExistence type="predicted"/>
<comment type="caution">
    <text evidence="2">The sequence shown here is derived from an EMBL/GenBank/DDBJ whole genome shotgun (WGS) entry which is preliminary data.</text>
</comment>
<dbReference type="GeneID" id="93423899"/>
<protein>
    <submittedName>
        <fullName evidence="2">Uncharacterized protein</fullName>
    </submittedName>
</protein>
<keyword evidence="1" id="KW-1133">Transmembrane helix</keyword>
<dbReference type="EMBL" id="PUBV01000008">
    <property type="protein sequence ID" value="PWB07998.1"/>
    <property type="molecule type" value="Genomic_DNA"/>
</dbReference>
<gene>
    <name evidence="2" type="ORF">C5O25_05230</name>
</gene>
<feature type="transmembrane region" description="Helical" evidence="1">
    <location>
        <begin position="37"/>
        <end position="55"/>
    </location>
</feature>
<organism evidence="2 3">
    <name type="scientific">Paramuribaculum intestinale</name>
    <dbReference type="NCBI Taxonomy" id="2094151"/>
    <lineage>
        <taxon>Bacteria</taxon>
        <taxon>Pseudomonadati</taxon>
        <taxon>Bacteroidota</taxon>
        <taxon>Bacteroidia</taxon>
        <taxon>Bacteroidales</taxon>
        <taxon>Muribaculaceae</taxon>
        <taxon>Paramuribaculum</taxon>
    </lineage>
</organism>
<dbReference type="RefSeq" id="WP_107035682.1">
    <property type="nucleotide sequence ID" value="NZ_CP098825.1"/>
</dbReference>
<reference evidence="3" key="1">
    <citation type="submission" date="2018-02" db="EMBL/GenBank/DDBJ databases">
        <authorList>
            <person name="Clavel T."/>
            <person name="Strowig T."/>
        </authorList>
    </citation>
    <scope>NUCLEOTIDE SEQUENCE [LARGE SCALE GENOMIC DNA]</scope>
    <source>
        <strain evidence="3">DSM 100764</strain>
    </source>
</reference>
<name>A0A2V1IY01_9BACT</name>
<dbReference type="AlphaFoldDB" id="A0A2V1IY01"/>
<evidence type="ECO:0000313" key="3">
    <source>
        <dbReference type="Proteomes" id="UP000244925"/>
    </source>
</evidence>
<keyword evidence="3" id="KW-1185">Reference proteome</keyword>
<evidence type="ECO:0000313" key="2">
    <source>
        <dbReference type="EMBL" id="PWB07998.1"/>
    </source>
</evidence>